<keyword evidence="3" id="KW-1185">Reference proteome</keyword>
<protein>
    <submittedName>
        <fullName evidence="2">DUF2752 domain-containing protein</fullName>
    </submittedName>
</protein>
<evidence type="ECO:0000313" key="2">
    <source>
        <dbReference type="EMBL" id="QNM03987.1"/>
    </source>
</evidence>
<keyword evidence="1" id="KW-0812">Transmembrane</keyword>
<dbReference type="InterPro" id="IPR021215">
    <property type="entry name" value="DUF2752"/>
</dbReference>
<keyword evidence="1" id="KW-1133">Transmembrane helix</keyword>
<dbReference type="EMBL" id="CP060633">
    <property type="protein sequence ID" value="QNM03987.1"/>
    <property type="molecule type" value="Genomic_DNA"/>
</dbReference>
<feature type="transmembrane region" description="Helical" evidence="1">
    <location>
        <begin position="14"/>
        <end position="34"/>
    </location>
</feature>
<dbReference type="Pfam" id="PF10825">
    <property type="entry name" value="DUF2752"/>
    <property type="match status" value="1"/>
</dbReference>
<organism evidence="2 3">
    <name type="scientific">Simiaoa sunii</name>
    <dbReference type="NCBI Taxonomy" id="2763672"/>
    <lineage>
        <taxon>Bacteria</taxon>
        <taxon>Bacillati</taxon>
        <taxon>Bacillota</taxon>
        <taxon>Clostridia</taxon>
        <taxon>Lachnospirales</taxon>
        <taxon>Lachnospiraceae</taxon>
        <taxon>Simiaoa</taxon>
    </lineage>
</organism>
<dbReference type="KEGG" id="ssun:H9Q77_07985"/>
<reference evidence="2 3" key="1">
    <citation type="submission" date="2020-08" db="EMBL/GenBank/DDBJ databases">
        <authorList>
            <person name="Liu C."/>
            <person name="Sun Q."/>
        </authorList>
    </citation>
    <scope>NUCLEOTIDE SEQUENCE [LARGE SCALE GENOMIC DNA]</scope>
    <source>
        <strain evidence="2 3">NSJ-8</strain>
    </source>
</reference>
<name>A0A7G9FZK5_9FIRM</name>
<evidence type="ECO:0000313" key="3">
    <source>
        <dbReference type="Proteomes" id="UP000515981"/>
    </source>
</evidence>
<gene>
    <name evidence="2" type="ORF">H9Q77_07985</name>
</gene>
<accession>A0A7G9FZK5</accession>
<feature type="transmembrane region" description="Helical" evidence="1">
    <location>
        <begin position="117"/>
        <end position="140"/>
    </location>
</feature>
<sequence length="142" mass="15946">MKVCTKNSRSLEDYLYLTGWIFLLTGSIGIYLYLHIVIPNLQGYTCVVYRLFGFYCPGCGGTRAVSALLAGHPLSATWYHPLVTYTVVIFGGFMLTQTLARLHIGGIKGWKFHEWHLYAAVAIMIGNFILKNILLLGFHISL</sequence>
<keyword evidence="1" id="KW-0472">Membrane</keyword>
<evidence type="ECO:0000256" key="1">
    <source>
        <dbReference type="SAM" id="Phobius"/>
    </source>
</evidence>
<feature type="transmembrane region" description="Helical" evidence="1">
    <location>
        <begin position="78"/>
        <end position="96"/>
    </location>
</feature>
<dbReference type="Proteomes" id="UP000515981">
    <property type="component" value="Chromosome"/>
</dbReference>
<dbReference type="RefSeq" id="WP_022155093.1">
    <property type="nucleotide sequence ID" value="NZ_CP060633.1"/>
</dbReference>
<proteinExistence type="predicted"/>
<dbReference type="AlphaFoldDB" id="A0A7G9FZK5"/>